<evidence type="ECO:0000313" key="14">
    <source>
        <dbReference type="Proteomes" id="UP000284434"/>
    </source>
</evidence>
<protein>
    <recommendedName>
        <fullName evidence="11 12">Replicative DNA helicase</fullName>
        <ecNumber evidence="11 12">5.6.2.3</ecNumber>
    </recommendedName>
</protein>
<dbReference type="PROSITE" id="PS51199">
    <property type="entry name" value="SF4_HELICASE"/>
    <property type="match status" value="1"/>
</dbReference>
<evidence type="ECO:0000256" key="8">
    <source>
        <dbReference type="ARBA" id="ARBA00023125"/>
    </source>
</evidence>
<dbReference type="GO" id="GO:0005829">
    <property type="term" value="C:cytosol"/>
    <property type="evidence" value="ECO:0007669"/>
    <property type="project" value="TreeGrafter"/>
</dbReference>
<dbReference type="Pfam" id="PF03796">
    <property type="entry name" value="DnaB_C"/>
    <property type="match status" value="1"/>
</dbReference>
<evidence type="ECO:0000256" key="9">
    <source>
        <dbReference type="ARBA" id="ARBA00023235"/>
    </source>
</evidence>
<keyword evidence="3 12" id="KW-0235">DNA replication</keyword>
<dbReference type="GO" id="GO:1990077">
    <property type="term" value="C:primosome complex"/>
    <property type="evidence" value="ECO:0007669"/>
    <property type="project" value="UniProtKB-UniRule"/>
</dbReference>
<dbReference type="CDD" id="cd00984">
    <property type="entry name" value="DnaB_C"/>
    <property type="match status" value="1"/>
</dbReference>
<comment type="caution">
    <text evidence="13">The sequence shown here is derived from an EMBL/GenBank/DDBJ whole genome shotgun (WGS) entry which is preliminary data.</text>
</comment>
<evidence type="ECO:0000313" key="13">
    <source>
        <dbReference type="EMBL" id="RGY09497.1"/>
    </source>
</evidence>
<accession>A0A413IG75</accession>
<dbReference type="Proteomes" id="UP000284434">
    <property type="component" value="Unassembled WGS sequence"/>
</dbReference>
<dbReference type="PANTHER" id="PTHR30153:SF2">
    <property type="entry name" value="REPLICATIVE DNA HELICASE"/>
    <property type="match status" value="1"/>
</dbReference>
<dbReference type="InterPro" id="IPR007692">
    <property type="entry name" value="DNA_helicase_DnaB"/>
</dbReference>
<dbReference type="EC" id="5.6.2.3" evidence="11 12"/>
<evidence type="ECO:0000256" key="3">
    <source>
        <dbReference type="ARBA" id="ARBA00022705"/>
    </source>
</evidence>
<proteinExistence type="inferred from homology"/>
<keyword evidence="6 12" id="KW-0347">Helicase</keyword>
<dbReference type="InterPro" id="IPR007693">
    <property type="entry name" value="DNA_helicase_DnaB-like_N"/>
</dbReference>
<dbReference type="GO" id="GO:0005524">
    <property type="term" value="F:ATP binding"/>
    <property type="evidence" value="ECO:0007669"/>
    <property type="project" value="UniProtKB-UniRule"/>
</dbReference>
<evidence type="ECO:0000256" key="7">
    <source>
        <dbReference type="ARBA" id="ARBA00022840"/>
    </source>
</evidence>
<comment type="function">
    <text evidence="12">The main replicative DNA helicase, it participates in initiation and elongation during chromosome replication. Travels ahead of the DNA replisome, separating dsDNA into templates for DNA synthesis. A processive ATP-dependent 5'-3' DNA helicase it has DNA-dependent ATPase activity.</text>
</comment>
<dbReference type="NCBIfam" id="TIGR00665">
    <property type="entry name" value="DnaB"/>
    <property type="match status" value="1"/>
</dbReference>
<dbReference type="InterPro" id="IPR036185">
    <property type="entry name" value="DNA_heli_DnaB-like_N_sf"/>
</dbReference>
<evidence type="ECO:0000256" key="2">
    <source>
        <dbReference type="ARBA" id="ARBA00022515"/>
    </source>
</evidence>
<dbReference type="InterPro" id="IPR027417">
    <property type="entry name" value="P-loop_NTPase"/>
</dbReference>
<dbReference type="Pfam" id="PF00772">
    <property type="entry name" value="DnaB"/>
    <property type="match status" value="1"/>
</dbReference>
<gene>
    <name evidence="13" type="primary">dnaB</name>
    <name evidence="13" type="ORF">DXA53_01570</name>
</gene>
<evidence type="ECO:0000256" key="1">
    <source>
        <dbReference type="ARBA" id="ARBA00008428"/>
    </source>
</evidence>
<dbReference type="SMART" id="SM00382">
    <property type="entry name" value="AAA"/>
    <property type="match status" value="1"/>
</dbReference>
<dbReference type="GO" id="GO:0003677">
    <property type="term" value="F:DNA binding"/>
    <property type="evidence" value="ECO:0007669"/>
    <property type="project" value="UniProtKB-UniRule"/>
</dbReference>
<organism evidence="13 14">
    <name type="scientific">Odoribacter splanchnicus</name>
    <dbReference type="NCBI Taxonomy" id="28118"/>
    <lineage>
        <taxon>Bacteria</taxon>
        <taxon>Pseudomonadati</taxon>
        <taxon>Bacteroidota</taxon>
        <taxon>Bacteroidia</taxon>
        <taxon>Bacteroidales</taxon>
        <taxon>Odoribacteraceae</taxon>
        <taxon>Odoribacter</taxon>
    </lineage>
</organism>
<dbReference type="SUPFAM" id="SSF48024">
    <property type="entry name" value="N-terminal domain of DnaB helicase"/>
    <property type="match status" value="1"/>
</dbReference>
<reference evidence="13 14" key="1">
    <citation type="submission" date="2018-08" db="EMBL/GenBank/DDBJ databases">
        <title>A genome reference for cultivated species of the human gut microbiota.</title>
        <authorList>
            <person name="Zou Y."/>
            <person name="Xue W."/>
            <person name="Luo G."/>
        </authorList>
    </citation>
    <scope>NUCLEOTIDE SEQUENCE [LARGE SCALE GENOMIC DNA]</scope>
    <source>
        <strain evidence="13 14">OF03-11</strain>
    </source>
</reference>
<keyword evidence="4 12" id="KW-0547">Nucleotide-binding</keyword>
<evidence type="ECO:0000256" key="12">
    <source>
        <dbReference type="RuleBase" id="RU362085"/>
    </source>
</evidence>
<sequence length="455" mass="50874">METKKEELTFNIYAKEAEAAVLGSLMTFEDALSEVSLILTPEMFYDLRHQCIYAAILKTDNDGIPVDLVSVAEALKKTGNLERAGNYTYLSELTNYSGNVVRVTYYAQVVAQKFVQRELMKFGNQTIQAARDERLDVANVIAQTAANLDRINEVMTANSRITHIDRILEKSLSEALEREQSLKEGKAFGIPTGLTEMDRLLSGFHGGDLIIVAGRPGSGKTSVMLNFLKAAAIAKFPVCAFSLEMTSVRLSDRLILSESGISARDYRMGKFSQTDYEKLSKAQHLLSGLPIFIDDRSGVTMQYIRGIARMMHKRGQCKVLFIDYLQLLSSTVDKKYNREQEIAQISGQAKALAKELNIPVVLLSQLNRDCEKRTDKKPELSDLRESGAIEQDADIVMLVYRPEYYGLKAMDGEPIKNVGKLIVAKHRDGPVGEVKFSYNESLTKIYDFTVGKIPF</sequence>
<dbReference type="InterPro" id="IPR003593">
    <property type="entry name" value="AAA+_ATPase"/>
</dbReference>
<dbReference type="GO" id="GO:0016887">
    <property type="term" value="F:ATP hydrolysis activity"/>
    <property type="evidence" value="ECO:0007669"/>
    <property type="project" value="RHEA"/>
</dbReference>
<name>A0A413IG75_9BACT</name>
<dbReference type="SUPFAM" id="SSF52540">
    <property type="entry name" value="P-loop containing nucleoside triphosphate hydrolases"/>
    <property type="match status" value="1"/>
</dbReference>
<dbReference type="RefSeq" id="WP_118102723.1">
    <property type="nucleotide sequence ID" value="NZ_JABWDG010000079.1"/>
</dbReference>
<dbReference type="AlphaFoldDB" id="A0A413IG75"/>
<evidence type="ECO:0000256" key="4">
    <source>
        <dbReference type="ARBA" id="ARBA00022741"/>
    </source>
</evidence>
<comment type="similarity">
    <text evidence="1 12">Belongs to the helicase family. DnaB subfamily.</text>
</comment>
<dbReference type="EMBL" id="QSCO01000002">
    <property type="protein sequence ID" value="RGY09497.1"/>
    <property type="molecule type" value="Genomic_DNA"/>
</dbReference>
<dbReference type="PANTHER" id="PTHR30153">
    <property type="entry name" value="REPLICATIVE DNA HELICASE DNAB"/>
    <property type="match status" value="1"/>
</dbReference>
<keyword evidence="9" id="KW-0413">Isomerase</keyword>
<evidence type="ECO:0000256" key="6">
    <source>
        <dbReference type="ARBA" id="ARBA00022806"/>
    </source>
</evidence>
<dbReference type="GO" id="GO:0043139">
    <property type="term" value="F:5'-3' DNA helicase activity"/>
    <property type="evidence" value="ECO:0007669"/>
    <property type="project" value="UniProtKB-EC"/>
</dbReference>
<keyword evidence="5 12" id="KW-0378">Hydrolase</keyword>
<keyword evidence="7 12" id="KW-0067">ATP-binding</keyword>
<keyword evidence="8 12" id="KW-0238">DNA-binding</keyword>
<comment type="catalytic activity">
    <reaction evidence="10 12">
        <text>ATP + H2O = ADP + phosphate + H(+)</text>
        <dbReference type="Rhea" id="RHEA:13065"/>
        <dbReference type="ChEBI" id="CHEBI:15377"/>
        <dbReference type="ChEBI" id="CHEBI:15378"/>
        <dbReference type="ChEBI" id="CHEBI:30616"/>
        <dbReference type="ChEBI" id="CHEBI:43474"/>
        <dbReference type="ChEBI" id="CHEBI:456216"/>
        <dbReference type="EC" id="5.6.2.3"/>
    </reaction>
</comment>
<dbReference type="InterPro" id="IPR007694">
    <property type="entry name" value="DNA_helicase_DnaB-like_C"/>
</dbReference>
<keyword evidence="2 12" id="KW-0639">Primosome</keyword>
<dbReference type="GO" id="GO:0006269">
    <property type="term" value="P:DNA replication, synthesis of primer"/>
    <property type="evidence" value="ECO:0007669"/>
    <property type="project" value="UniProtKB-UniRule"/>
</dbReference>
<dbReference type="Gene3D" id="1.10.860.10">
    <property type="entry name" value="DNAb Helicase, Chain A"/>
    <property type="match status" value="1"/>
</dbReference>
<evidence type="ECO:0000256" key="5">
    <source>
        <dbReference type="ARBA" id="ARBA00022801"/>
    </source>
</evidence>
<dbReference type="Gene3D" id="3.40.50.300">
    <property type="entry name" value="P-loop containing nucleotide triphosphate hydrolases"/>
    <property type="match status" value="1"/>
</dbReference>
<evidence type="ECO:0000256" key="10">
    <source>
        <dbReference type="ARBA" id="ARBA00048954"/>
    </source>
</evidence>
<dbReference type="InterPro" id="IPR016136">
    <property type="entry name" value="DNA_helicase_N/primase_C"/>
</dbReference>
<evidence type="ECO:0000256" key="11">
    <source>
        <dbReference type="NCBIfam" id="TIGR00665"/>
    </source>
</evidence>